<protein>
    <submittedName>
        <fullName evidence="2">Ethanolamine utilization protein EutH</fullName>
    </submittedName>
</protein>
<feature type="transmembrane region" description="Helical" evidence="1">
    <location>
        <begin position="103"/>
        <end position="128"/>
    </location>
</feature>
<dbReference type="Pfam" id="PF04346">
    <property type="entry name" value="EutH"/>
    <property type="match status" value="1"/>
</dbReference>
<dbReference type="EMBL" id="JACRTJ010000005">
    <property type="protein sequence ID" value="MBC8598049.1"/>
    <property type="molecule type" value="Genomic_DNA"/>
</dbReference>
<dbReference type="RefSeq" id="WP_262426813.1">
    <property type="nucleotide sequence ID" value="NZ_JACRTJ010000005.1"/>
</dbReference>
<comment type="caution">
    <text evidence="2">The sequence shown here is derived from an EMBL/GenBank/DDBJ whole genome shotgun (WGS) entry which is preliminary data.</text>
</comment>
<proteinExistence type="predicted"/>
<evidence type="ECO:0000313" key="3">
    <source>
        <dbReference type="Proteomes" id="UP000647491"/>
    </source>
</evidence>
<gene>
    <name evidence="2" type="primary">eutH</name>
    <name evidence="2" type="ORF">H8708_02195</name>
</gene>
<keyword evidence="1" id="KW-1133">Transmembrane helix</keyword>
<organism evidence="2 3">
    <name type="scientific">Enterocloster hominis</name>
    <name type="common">ex Liu et al. 2021</name>
    <dbReference type="NCBI Taxonomy" id="2763663"/>
    <lineage>
        <taxon>Bacteria</taxon>
        <taxon>Bacillati</taxon>
        <taxon>Bacillota</taxon>
        <taxon>Clostridia</taxon>
        <taxon>Lachnospirales</taxon>
        <taxon>Lachnospiraceae</taxon>
        <taxon>Enterocloster</taxon>
    </lineage>
</organism>
<feature type="transmembrane region" description="Helical" evidence="1">
    <location>
        <begin position="232"/>
        <end position="257"/>
    </location>
</feature>
<dbReference type="PANTHER" id="PTHR40089:SF1">
    <property type="entry name" value="ETHANOLAMINE PERMEASE EUTH-RELATED"/>
    <property type="match status" value="1"/>
</dbReference>
<keyword evidence="3" id="KW-1185">Reference proteome</keyword>
<feature type="transmembrane region" description="Helical" evidence="1">
    <location>
        <begin position="264"/>
        <end position="289"/>
    </location>
</feature>
<name>A0ABR7NPP9_9FIRM</name>
<feature type="transmembrane region" description="Helical" evidence="1">
    <location>
        <begin position="168"/>
        <end position="187"/>
    </location>
</feature>
<feature type="transmembrane region" description="Helical" evidence="1">
    <location>
        <begin position="140"/>
        <end position="162"/>
    </location>
</feature>
<feature type="transmembrane region" description="Helical" evidence="1">
    <location>
        <begin position="34"/>
        <end position="56"/>
    </location>
</feature>
<dbReference type="PANTHER" id="PTHR40089">
    <property type="entry name" value="ETHANOLAMINE UTILIZATION PROTEIN EUTH"/>
    <property type="match status" value="1"/>
</dbReference>
<keyword evidence="1" id="KW-0472">Membrane</keyword>
<evidence type="ECO:0000256" key="1">
    <source>
        <dbReference type="SAM" id="Phobius"/>
    </source>
</evidence>
<dbReference type="InterPro" id="IPR007441">
    <property type="entry name" value="EutH"/>
</dbReference>
<keyword evidence="1" id="KW-0812">Transmembrane</keyword>
<dbReference type="Proteomes" id="UP000647491">
    <property type="component" value="Unassembled WGS sequence"/>
</dbReference>
<sequence length="366" mass="37295">MNIFIGILLLCALLGLWDKISGGKMGLAAEFDGGLASMASLALSIVGIYCIGVTAVRSNPEAIASFASRLPFDASVLIGSLLAPDLGGHAIAKELAATPALGIYSGVMVSSCLGALISFTLPIALTVIRREDTSLFMQGSVWGIVTIPAGVAVGALLTGLPVKELVRNLLPILLLCAGICLALIKAAEATIRVLSVVGNLVRIASLVLFALVMLGLFLPACQIASDTLIFESLTIVVKIAVVVAGSMVAASLILRFFQKGISRIAGWLGVNSYSVVGLIISLATCISMIPMMEKMDDRGKVMNAAFAVSGSFVLGGQLAFIASVEPPSVVSAFIAAKLVGGICAAAAAMAFAPKSGAGSGEPASLE</sequence>
<feature type="transmembrane region" description="Helical" evidence="1">
    <location>
        <begin position="301"/>
        <end position="322"/>
    </location>
</feature>
<accession>A0ABR7NPP9</accession>
<feature type="transmembrane region" description="Helical" evidence="1">
    <location>
        <begin position="329"/>
        <end position="352"/>
    </location>
</feature>
<feature type="transmembrane region" description="Helical" evidence="1">
    <location>
        <begin position="199"/>
        <end position="220"/>
    </location>
</feature>
<reference evidence="2 3" key="1">
    <citation type="submission" date="2020-08" db="EMBL/GenBank/DDBJ databases">
        <title>Genome public.</title>
        <authorList>
            <person name="Liu C."/>
            <person name="Sun Q."/>
        </authorList>
    </citation>
    <scope>NUCLEOTIDE SEQUENCE [LARGE SCALE GENOMIC DNA]</scope>
    <source>
        <strain evidence="2 3">BX10</strain>
    </source>
</reference>
<evidence type="ECO:0000313" key="2">
    <source>
        <dbReference type="EMBL" id="MBC8598049.1"/>
    </source>
</evidence>